<dbReference type="PANTHER" id="PTHR30329">
    <property type="entry name" value="STATOR ELEMENT OF FLAGELLAR MOTOR COMPLEX"/>
    <property type="match status" value="1"/>
</dbReference>
<dbReference type="InterPro" id="IPR006664">
    <property type="entry name" value="OMP_bac"/>
</dbReference>
<dbReference type="InterPro" id="IPR006665">
    <property type="entry name" value="OmpA-like"/>
</dbReference>
<feature type="domain" description="OmpA-like" evidence="7">
    <location>
        <begin position="222"/>
        <end position="336"/>
    </location>
</feature>
<dbReference type="InterPro" id="IPR036737">
    <property type="entry name" value="OmpA-like_sf"/>
</dbReference>
<organism evidence="8 9">
    <name type="scientific">Chitinophaga japonensis</name>
    <name type="common">Flexibacter japonensis</name>
    <dbReference type="NCBI Taxonomy" id="104662"/>
    <lineage>
        <taxon>Bacteria</taxon>
        <taxon>Pseudomonadati</taxon>
        <taxon>Bacteroidota</taxon>
        <taxon>Chitinophagia</taxon>
        <taxon>Chitinophagales</taxon>
        <taxon>Chitinophagaceae</taxon>
        <taxon>Chitinophaga</taxon>
    </lineage>
</organism>
<dbReference type="PRINTS" id="PR01023">
    <property type="entry name" value="NAFLGMOTY"/>
</dbReference>
<dbReference type="AlphaFoldDB" id="A0A562T4M3"/>
<evidence type="ECO:0000256" key="6">
    <source>
        <dbReference type="SAM" id="SignalP"/>
    </source>
</evidence>
<dbReference type="InterPro" id="IPR050330">
    <property type="entry name" value="Bact_OuterMem_StrucFunc"/>
</dbReference>
<keyword evidence="3" id="KW-0998">Cell outer membrane</keyword>
<evidence type="ECO:0000256" key="4">
    <source>
        <dbReference type="PROSITE-ProRule" id="PRU00473"/>
    </source>
</evidence>
<evidence type="ECO:0000259" key="7">
    <source>
        <dbReference type="PROSITE" id="PS51123"/>
    </source>
</evidence>
<gene>
    <name evidence="8" type="ORF">LX66_2260</name>
</gene>
<comment type="caution">
    <text evidence="8">The sequence shown here is derived from an EMBL/GenBank/DDBJ whole genome shotgun (WGS) entry which is preliminary data.</text>
</comment>
<dbReference type="Proteomes" id="UP000316778">
    <property type="component" value="Unassembled WGS sequence"/>
</dbReference>
<evidence type="ECO:0000313" key="9">
    <source>
        <dbReference type="Proteomes" id="UP000316778"/>
    </source>
</evidence>
<dbReference type="GO" id="GO:0009279">
    <property type="term" value="C:cell outer membrane"/>
    <property type="evidence" value="ECO:0007669"/>
    <property type="project" value="UniProtKB-SubCell"/>
</dbReference>
<evidence type="ECO:0000256" key="5">
    <source>
        <dbReference type="SAM" id="MobiDB-lite"/>
    </source>
</evidence>
<dbReference type="OrthoDB" id="9792021at2"/>
<dbReference type="PROSITE" id="PS51123">
    <property type="entry name" value="OMPA_2"/>
    <property type="match status" value="1"/>
</dbReference>
<evidence type="ECO:0000313" key="8">
    <source>
        <dbReference type="EMBL" id="TWI88184.1"/>
    </source>
</evidence>
<keyword evidence="6" id="KW-0732">Signal</keyword>
<evidence type="ECO:0000256" key="1">
    <source>
        <dbReference type="ARBA" id="ARBA00004442"/>
    </source>
</evidence>
<dbReference type="RefSeq" id="WP_145713185.1">
    <property type="nucleotide sequence ID" value="NZ_BAAAFY010000001.1"/>
</dbReference>
<evidence type="ECO:0000256" key="2">
    <source>
        <dbReference type="ARBA" id="ARBA00023136"/>
    </source>
</evidence>
<name>A0A562T4M3_CHIJA</name>
<accession>A0A562T4M3</accession>
<dbReference type="PRINTS" id="PR01021">
    <property type="entry name" value="OMPADOMAIN"/>
</dbReference>
<dbReference type="Pfam" id="PF00691">
    <property type="entry name" value="OmpA"/>
    <property type="match status" value="1"/>
</dbReference>
<sequence>MKHSLKPLFLFSALFILACNSNNKNGQQQDADTTAGTGTAGEAQATTAPQGQAFDINSIPVSDKDLGAFPYFSTPEGFRYQVEEDKEFHRIYHFVDNKLVPVEGRTFTAYIFHDEAKRKEFEPLLFERNYDNLIKSLGGVLVAEGHIPPSELERLGRDELYKYHGPADIWNDDVKTYVIRKPGAEIWVQTSHNTAGGSIVVSQKGEMKQTASIIRADEMKQELDSKGHIALYINFDTDKADIKSESQPVMDEIYKLLSDNGDLKISIEGHTDNTGNAAHNMELSEQRAAAVKNALTGKGIAANRLESKGLGQTQPLADNGTEDGKAKNRRVELVKK</sequence>
<feature type="region of interest" description="Disordered" evidence="5">
    <location>
        <begin position="26"/>
        <end position="49"/>
    </location>
</feature>
<comment type="subcellular location">
    <subcellularLocation>
        <location evidence="1">Cell outer membrane</location>
    </subcellularLocation>
</comment>
<dbReference type="CDD" id="cd07185">
    <property type="entry name" value="OmpA_C-like"/>
    <property type="match status" value="1"/>
</dbReference>
<dbReference type="PROSITE" id="PS51257">
    <property type="entry name" value="PROKAR_LIPOPROTEIN"/>
    <property type="match status" value="1"/>
</dbReference>
<evidence type="ECO:0000256" key="3">
    <source>
        <dbReference type="ARBA" id="ARBA00023237"/>
    </source>
</evidence>
<dbReference type="SUPFAM" id="SSF103088">
    <property type="entry name" value="OmpA-like"/>
    <property type="match status" value="1"/>
</dbReference>
<dbReference type="EMBL" id="VLLG01000003">
    <property type="protein sequence ID" value="TWI88184.1"/>
    <property type="molecule type" value="Genomic_DNA"/>
</dbReference>
<reference evidence="8 9" key="1">
    <citation type="journal article" date="2013" name="Stand. Genomic Sci.">
        <title>Genomic Encyclopedia of Type Strains, Phase I: The one thousand microbial genomes (KMG-I) project.</title>
        <authorList>
            <person name="Kyrpides N.C."/>
            <person name="Woyke T."/>
            <person name="Eisen J.A."/>
            <person name="Garrity G."/>
            <person name="Lilburn T.G."/>
            <person name="Beck B.J."/>
            <person name="Whitman W.B."/>
            <person name="Hugenholtz P."/>
            <person name="Klenk H.P."/>
        </authorList>
    </citation>
    <scope>NUCLEOTIDE SEQUENCE [LARGE SCALE GENOMIC DNA]</scope>
    <source>
        <strain evidence="8 9">DSM 13484</strain>
    </source>
</reference>
<proteinExistence type="predicted"/>
<keyword evidence="9" id="KW-1185">Reference proteome</keyword>
<dbReference type="PANTHER" id="PTHR30329:SF21">
    <property type="entry name" value="LIPOPROTEIN YIAD-RELATED"/>
    <property type="match status" value="1"/>
</dbReference>
<feature type="chain" id="PRO_5022210414" evidence="6">
    <location>
        <begin position="19"/>
        <end position="336"/>
    </location>
</feature>
<feature type="compositionally biased region" description="Basic and acidic residues" evidence="5">
    <location>
        <begin position="322"/>
        <end position="336"/>
    </location>
</feature>
<dbReference type="Gene3D" id="3.30.1330.60">
    <property type="entry name" value="OmpA-like domain"/>
    <property type="match status" value="1"/>
</dbReference>
<feature type="region of interest" description="Disordered" evidence="5">
    <location>
        <begin position="306"/>
        <end position="336"/>
    </location>
</feature>
<protein>
    <submittedName>
        <fullName evidence="8">OmpA family protein</fullName>
    </submittedName>
</protein>
<keyword evidence="2 4" id="KW-0472">Membrane</keyword>
<feature type="signal peptide" evidence="6">
    <location>
        <begin position="1"/>
        <end position="18"/>
    </location>
</feature>